<evidence type="ECO:0000256" key="2">
    <source>
        <dbReference type="ARBA" id="ARBA00022801"/>
    </source>
</evidence>
<keyword evidence="1" id="KW-0479">Metal-binding</keyword>
<dbReference type="Pfam" id="PF00149">
    <property type="entry name" value="Metallophos"/>
    <property type="match status" value="1"/>
</dbReference>
<dbReference type="GO" id="GO:0046872">
    <property type="term" value="F:metal ion binding"/>
    <property type="evidence" value="ECO:0007669"/>
    <property type="project" value="UniProtKB-KW"/>
</dbReference>
<dbReference type="GO" id="GO:0016020">
    <property type="term" value="C:membrane"/>
    <property type="evidence" value="ECO:0007669"/>
    <property type="project" value="GOC"/>
</dbReference>
<dbReference type="AlphaFoldDB" id="A0A1H8IKN0"/>
<keyword evidence="2" id="KW-0378">Hydrolase</keyword>
<organism evidence="4 5">
    <name type="scientific">Amphibacillus marinus</name>
    <dbReference type="NCBI Taxonomy" id="872970"/>
    <lineage>
        <taxon>Bacteria</taxon>
        <taxon>Bacillati</taxon>
        <taxon>Bacillota</taxon>
        <taxon>Bacilli</taxon>
        <taxon>Bacillales</taxon>
        <taxon>Bacillaceae</taxon>
        <taxon>Amphibacillus</taxon>
    </lineage>
</organism>
<dbReference type="RefSeq" id="WP_177178183.1">
    <property type="nucleotide sequence ID" value="NZ_FODJ01000001.1"/>
</dbReference>
<dbReference type="InterPro" id="IPR051158">
    <property type="entry name" value="Metallophosphoesterase_sf"/>
</dbReference>
<protein>
    <recommendedName>
        <fullName evidence="3">Calcineurin-like phosphoesterase domain-containing protein</fullName>
    </recommendedName>
</protein>
<feature type="domain" description="Calcineurin-like phosphoesterase" evidence="3">
    <location>
        <begin position="47"/>
        <end position="200"/>
    </location>
</feature>
<proteinExistence type="predicted"/>
<dbReference type="GO" id="GO:0009245">
    <property type="term" value="P:lipid A biosynthetic process"/>
    <property type="evidence" value="ECO:0007669"/>
    <property type="project" value="TreeGrafter"/>
</dbReference>
<dbReference type="PANTHER" id="PTHR31302">
    <property type="entry name" value="TRANSMEMBRANE PROTEIN WITH METALLOPHOSPHOESTERASE DOMAIN-RELATED"/>
    <property type="match status" value="1"/>
</dbReference>
<dbReference type="InterPro" id="IPR029052">
    <property type="entry name" value="Metallo-depent_PP-like"/>
</dbReference>
<keyword evidence="5" id="KW-1185">Reference proteome</keyword>
<evidence type="ECO:0000259" key="3">
    <source>
        <dbReference type="Pfam" id="PF00149"/>
    </source>
</evidence>
<dbReference type="GO" id="GO:0008758">
    <property type="term" value="F:UDP-2,3-diacylglucosamine hydrolase activity"/>
    <property type="evidence" value="ECO:0007669"/>
    <property type="project" value="TreeGrafter"/>
</dbReference>
<accession>A0A1H8IKN0</accession>
<dbReference type="SUPFAM" id="SSF56300">
    <property type="entry name" value="Metallo-dependent phosphatases"/>
    <property type="match status" value="1"/>
</dbReference>
<evidence type="ECO:0000256" key="1">
    <source>
        <dbReference type="ARBA" id="ARBA00022723"/>
    </source>
</evidence>
<name>A0A1H8IKN0_9BACI</name>
<gene>
    <name evidence="4" type="ORF">SAMN04488134_101646</name>
</gene>
<dbReference type="STRING" id="872970.SAMN04488134_101646"/>
<dbReference type="InterPro" id="IPR004843">
    <property type="entry name" value="Calcineurin-like_PHP"/>
</dbReference>
<evidence type="ECO:0000313" key="5">
    <source>
        <dbReference type="Proteomes" id="UP000199300"/>
    </source>
</evidence>
<dbReference type="PANTHER" id="PTHR31302:SF31">
    <property type="entry name" value="PHOSPHODIESTERASE YAEI"/>
    <property type="match status" value="1"/>
</dbReference>
<dbReference type="CDD" id="cd07385">
    <property type="entry name" value="MPP_YkuE_C"/>
    <property type="match status" value="1"/>
</dbReference>
<evidence type="ECO:0000313" key="4">
    <source>
        <dbReference type="EMBL" id="SEN69044.1"/>
    </source>
</evidence>
<reference evidence="4 5" key="1">
    <citation type="submission" date="2016-10" db="EMBL/GenBank/DDBJ databases">
        <authorList>
            <person name="de Groot N.N."/>
        </authorList>
    </citation>
    <scope>NUCLEOTIDE SEQUENCE [LARGE SCALE GENOMIC DNA]</scope>
    <source>
        <strain evidence="4 5">CGMCC 1.10434</strain>
    </source>
</reference>
<sequence length="267" mass="29524">MKVSKLIKLVATLLVMLTTIAIFDTNTYKVHEVQLRTAKLKPTNRIKLLQISDLHNRDLSGKFEQILQLTPDLIVLTGDLIDKKTKNLSTIKIFLDHLSEMDKPIYYVSGNHEVNHQLYSELTVLLEEANVQILDNSSQVIEHNEGKFALAGVANASTGHANIDKALTEIDESMLTILLSHTPLTEAEPVDLIVSGHTHGGQVRLPFIGGLIAPDQGLFPKYDKGLYSLDHQTSLYIDSGIGTSVLPIRLFNRAQVSVITIEGVEVN</sequence>
<dbReference type="Proteomes" id="UP000199300">
    <property type="component" value="Unassembled WGS sequence"/>
</dbReference>
<dbReference type="EMBL" id="FODJ01000001">
    <property type="protein sequence ID" value="SEN69044.1"/>
    <property type="molecule type" value="Genomic_DNA"/>
</dbReference>
<dbReference type="Gene3D" id="3.60.21.10">
    <property type="match status" value="1"/>
</dbReference>